<evidence type="ECO:0000313" key="9">
    <source>
        <dbReference type="Proteomes" id="UP000244336"/>
    </source>
</evidence>
<dbReference type="CDD" id="cd08033">
    <property type="entry name" value="LARP_6"/>
    <property type="match status" value="1"/>
</dbReference>
<dbReference type="OrthoDB" id="435402at2759"/>
<dbReference type="InterPro" id="IPR036390">
    <property type="entry name" value="WH_DNA-bd_sf"/>
</dbReference>
<dbReference type="GO" id="GO:0005634">
    <property type="term" value="C:nucleus"/>
    <property type="evidence" value="ECO:0007669"/>
    <property type="project" value="UniProtKB-SubCell"/>
</dbReference>
<evidence type="ECO:0000256" key="1">
    <source>
        <dbReference type="ARBA" id="ARBA00004123"/>
    </source>
</evidence>
<evidence type="ECO:0000256" key="4">
    <source>
        <dbReference type="PROSITE-ProRule" id="PRU00332"/>
    </source>
</evidence>
<evidence type="ECO:0000256" key="3">
    <source>
        <dbReference type="ARBA" id="ARBA00023242"/>
    </source>
</evidence>
<dbReference type="InterPro" id="IPR002344">
    <property type="entry name" value="Lupus_La"/>
</dbReference>
<protein>
    <recommendedName>
        <fullName evidence="10">HTH La-type RNA-binding domain-containing protein</fullName>
    </recommendedName>
</protein>
<reference evidence="8 9" key="1">
    <citation type="submission" date="2018-04" db="EMBL/GenBank/DDBJ databases">
        <title>WGS assembly of Panicum hallii var. hallii HAL2.</title>
        <authorList>
            <person name="Lovell J."/>
            <person name="Jenkins J."/>
            <person name="Lowry D."/>
            <person name="Mamidi S."/>
            <person name="Sreedasyam A."/>
            <person name="Weng X."/>
            <person name="Barry K."/>
            <person name="Bonette J."/>
            <person name="Campitelli B."/>
            <person name="Daum C."/>
            <person name="Gordon S."/>
            <person name="Gould B."/>
            <person name="Lipzen A."/>
            <person name="MacQueen A."/>
            <person name="Palacio-Mejia J."/>
            <person name="Plott C."/>
            <person name="Shakirov E."/>
            <person name="Shu S."/>
            <person name="Yoshinaga Y."/>
            <person name="Zane M."/>
            <person name="Rokhsar D."/>
            <person name="Grimwood J."/>
            <person name="Schmutz J."/>
            <person name="Juenger T."/>
        </authorList>
    </citation>
    <scope>NUCLEOTIDE SEQUENCE [LARGE SCALE GENOMIC DNA]</scope>
    <source>
        <strain evidence="9">cv. HAL2</strain>
    </source>
</reference>
<dbReference type="PANTHER" id="PTHR22792">
    <property type="entry name" value="LUPUS LA PROTEIN-RELATED"/>
    <property type="match status" value="1"/>
</dbReference>
<dbReference type="GO" id="GO:1990904">
    <property type="term" value="C:ribonucleoprotein complex"/>
    <property type="evidence" value="ECO:0007669"/>
    <property type="project" value="InterPro"/>
</dbReference>
<comment type="subcellular location">
    <subcellularLocation>
        <location evidence="1">Nucleus</location>
    </subcellularLocation>
</comment>
<dbReference type="Proteomes" id="UP000244336">
    <property type="component" value="Chromosome 9"/>
</dbReference>
<dbReference type="PRINTS" id="PR00302">
    <property type="entry name" value="LUPUSLA"/>
</dbReference>
<keyword evidence="3" id="KW-0539">Nucleus</keyword>
<evidence type="ECO:0000313" key="8">
    <source>
        <dbReference type="EMBL" id="PUZ38190.1"/>
    </source>
</evidence>
<evidence type="ECO:0000259" key="6">
    <source>
        <dbReference type="PROSITE" id="PS50102"/>
    </source>
</evidence>
<dbReference type="Gene3D" id="1.10.10.10">
    <property type="entry name" value="Winged helix-like DNA-binding domain superfamily/Winged helix DNA-binding domain"/>
    <property type="match status" value="1"/>
</dbReference>
<dbReference type="SMART" id="SM00360">
    <property type="entry name" value="RRM"/>
    <property type="match status" value="1"/>
</dbReference>
<gene>
    <name evidence="8" type="ORF">GQ55_9G177400</name>
</gene>
<dbReference type="GO" id="GO:0006396">
    <property type="term" value="P:RNA processing"/>
    <property type="evidence" value="ECO:0007669"/>
    <property type="project" value="InterPro"/>
</dbReference>
<dbReference type="SMART" id="SM00715">
    <property type="entry name" value="LA"/>
    <property type="match status" value="1"/>
</dbReference>
<feature type="compositionally biased region" description="Basic residues" evidence="5">
    <location>
        <begin position="408"/>
        <end position="420"/>
    </location>
</feature>
<dbReference type="AlphaFoldDB" id="A0A2T7C4C2"/>
<evidence type="ECO:0000259" key="7">
    <source>
        <dbReference type="PROSITE" id="PS50961"/>
    </source>
</evidence>
<feature type="region of interest" description="Disordered" evidence="5">
    <location>
        <begin position="362"/>
        <end position="469"/>
    </location>
</feature>
<dbReference type="PANTHER" id="PTHR22792:SF113">
    <property type="entry name" value="OS03G0566500 PROTEIN"/>
    <property type="match status" value="1"/>
</dbReference>
<dbReference type="Gramene" id="PUZ38190">
    <property type="protein sequence ID" value="PUZ38190"/>
    <property type="gene ID" value="GQ55_9G177400"/>
</dbReference>
<dbReference type="EMBL" id="CM009757">
    <property type="protein sequence ID" value="PUZ38190.1"/>
    <property type="molecule type" value="Genomic_DNA"/>
</dbReference>
<feature type="region of interest" description="Disordered" evidence="5">
    <location>
        <begin position="1"/>
        <end position="32"/>
    </location>
</feature>
<sequence length="484" mass="51950">MTAKQPAQETLPPHKRLERSSQTCHRLTHGHSPSPNPRILLLIHTAIQIARHITLHRPTKLAMAQDGCESSTSKASASAGSSGCSTPFRFNVHAREFMPVVVPAAGPMGAGALAAAGYFPPFLQLPSGGGGGVGLGAADWSFLAEPDPTFFLPDFGHAEFAGAAGVTGHPKGASPADIAHKIIKQVEYQFSDTNLVANDFLTKIMNKDPEGYVPLSVISSWKKIKAMGVTNQLLVRALRTSEKLVVSDDGRRVRRAQPFTERHKEELQSRMVIAENLPDDSTRNSLEKIFGVIGSVKNIRICHPQEPSSSRSSKPDANPLLVSNKLHALIEYETSQQAERAVDKLNDGRNWRKGLRVRTVLRRPAKPVTRMKRPDLDHLAASDEERSPDSPTAAASLPDHSQEDQHAGARKPWGRGRGRPHAAAAAAQHSSAHAAGAAAHLESLAATPRHAAQGPRMPDGTRGFTMGRGRPPLAVAAAAAVRVV</sequence>
<accession>A0A2T7C4C2</accession>
<dbReference type="PROSITE" id="PS50102">
    <property type="entry name" value="RRM"/>
    <property type="match status" value="1"/>
</dbReference>
<dbReference type="InterPro" id="IPR045180">
    <property type="entry name" value="La_dom_prot"/>
</dbReference>
<feature type="domain" description="RRM" evidence="6">
    <location>
        <begin position="270"/>
        <end position="364"/>
    </location>
</feature>
<dbReference type="SUPFAM" id="SSF54928">
    <property type="entry name" value="RNA-binding domain, RBD"/>
    <property type="match status" value="1"/>
</dbReference>
<feature type="compositionally biased region" description="Basic residues" evidence="5">
    <location>
        <begin position="362"/>
        <end position="371"/>
    </location>
</feature>
<evidence type="ECO:0000256" key="2">
    <source>
        <dbReference type="ARBA" id="ARBA00022884"/>
    </source>
</evidence>
<feature type="domain" description="HTH La-type RNA-binding" evidence="7">
    <location>
        <begin position="172"/>
        <end position="263"/>
    </location>
</feature>
<dbReference type="InterPro" id="IPR006630">
    <property type="entry name" value="La_HTH"/>
</dbReference>
<dbReference type="InterPro" id="IPR035979">
    <property type="entry name" value="RBD_domain_sf"/>
</dbReference>
<evidence type="ECO:0000256" key="5">
    <source>
        <dbReference type="SAM" id="MobiDB-lite"/>
    </source>
</evidence>
<dbReference type="SUPFAM" id="SSF46785">
    <property type="entry name" value="Winged helix' DNA-binding domain"/>
    <property type="match status" value="1"/>
</dbReference>
<name>A0A2T7C4C2_9POAL</name>
<organism evidence="8 9">
    <name type="scientific">Panicum hallii var. hallii</name>
    <dbReference type="NCBI Taxonomy" id="1504633"/>
    <lineage>
        <taxon>Eukaryota</taxon>
        <taxon>Viridiplantae</taxon>
        <taxon>Streptophyta</taxon>
        <taxon>Embryophyta</taxon>
        <taxon>Tracheophyta</taxon>
        <taxon>Spermatophyta</taxon>
        <taxon>Magnoliopsida</taxon>
        <taxon>Liliopsida</taxon>
        <taxon>Poales</taxon>
        <taxon>Poaceae</taxon>
        <taxon>PACMAD clade</taxon>
        <taxon>Panicoideae</taxon>
        <taxon>Panicodae</taxon>
        <taxon>Paniceae</taxon>
        <taxon>Panicinae</taxon>
        <taxon>Panicum</taxon>
        <taxon>Panicum sect. Panicum</taxon>
    </lineage>
</organism>
<dbReference type="Gene3D" id="3.30.70.330">
    <property type="match status" value="1"/>
</dbReference>
<dbReference type="InterPro" id="IPR000504">
    <property type="entry name" value="RRM_dom"/>
</dbReference>
<dbReference type="PROSITE" id="PS50961">
    <property type="entry name" value="HTH_LA"/>
    <property type="match status" value="1"/>
</dbReference>
<dbReference type="STRING" id="1504633.A0A2T7C4C2"/>
<proteinExistence type="predicted"/>
<feature type="compositionally biased region" description="Low complexity" evidence="5">
    <location>
        <begin position="421"/>
        <end position="446"/>
    </location>
</feature>
<dbReference type="InterPro" id="IPR036388">
    <property type="entry name" value="WH-like_DNA-bd_sf"/>
</dbReference>
<dbReference type="Pfam" id="PF05383">
    <property type="entry name" value="La"/>
    <property type="match status" value="1"/>
</dbReference>
<keyword evidence="9" id="KW-1185">Reference proteome</keyword>
<evidence type="ECO:0008006" key="10">
    <source>
        <dbReference type="Google" id="ProtNLM"/>
    </source>
</evidence>
<feature type="compositionally biased region" description="Basic and acidic residues" evidence="5">
    <location>
        <begin position="372"/>
        <end position="388"/>
    </location>
</feature>
<keyword evidence="2 4" id="KW-0694">RNA-binding</keyword>
<dbReference type="GO" id="GO:0003723">
    <property type="term" value="F:RNA binding"/>
    <property type="evidence" value="ECO:0007669"/>
    <property type="project" value="UniProtKB-UniRule"/>
</dbReference>
<dbReference type="InterPro" id="IPR012677">
    <property type="entry name" value="Nucleotide-bd_a/b_plait_sf"/>
</dbReference>